<name>A0AAD6MQQ3_9EURO</name>
<feature type="compositionally biased region" description="Basic and acidic residues" evidence="1">
    <location>
        <begin position="70"/>
        <end position="85"/>
    </location>
</feature>
<evidence type="ECO:0000313" key="3">
    <source>
        <dbReference type="Proteomes" id="UP001215712"/>
    </source>
</evidence>
<dbReference type="AlphaFoldDB" id="A0AAD6MQQ3"/>
<dbReference type="PANTHER" id="PTHR34776:SF1">
    <property type="entry name" value="F17F16.3 PROTEIN"/>
    <property type="match status" value="1"/>
</dbReference>
<evidence type="ECO:0000313" key="2">
    <source>
        <dbReference type="EMBL" id="KAJ5703836.1"/>
    </source>
</evidence>
<reference evidence="2" key="1">
    <citation type="journal article" date="2023" name="IMA Fungus">
        <title>Comparative genomic study of the Penicillium genus elucidates a diverse pangenome and 15 lateral gene transfer events.</title>
        <authorList>
            <person name="Petersen C."/>
            <person name="Sorensen T."/>
            <person name="Nielsen M.R."/>
            <person name="Sondergaard T.E."/>
            <person name="Sorensen J.L."/>
            <person name="Fitzpatrick D.A."/>
            <person name="Frisvad J.C."/>
            <person name="Nielsen K.L."/>
        </authorList>
    </citation>
    <scope>NUCLEOTIDE SEQUENCE</scope>
    <source>
        <strain evidence="2">IBT 17514</strain>
    </source>
</reference>
<dbReference type="EMBL" id="JAQJAN010000020">
    <property type="protein sequence ID" value="KAJ5703836.1"/>
    <property type="molecule type" value="Genomic_DNA"/>
</dbReference>
<organism evidence="2 3">
    <name type="scientific">Penicillium malachiteum</name>
    <dbReference type="NCBI Taxonomy" id="1324776"/>
    <lineage>
        <taxon>Eukaryota</taxon>
        <taxon>Fungi</taxon>
        <taxon>Dikarya</taxon>
        <taxon>Ascomycota</taxon>
        <taxon>Pezizomycotina</taxon>
        <taxon>Eurotiomycetes</taxon>
        <taxon>Eurotiomycetidae</taxon>
        <taxon>Eurotiales</taxon>
        <taxon>Aspergillaceae</taxon>
        <taxon>Penicillium</taxon>
    </lineage>
</organism>
<feature type="compositionally biased region" description="Basic and acidic residues" evidence="1">
    <location>
        <begin position="48"/>
        <end position="61"/>
    </location>
</feature>
<dbReference type="PANTHER" id="PTHR34776">
    <property type="entry name" value="F17F16.3 PROTEIN"/>
    <property type="match status" value="1"/>
</dbReference>
<comment type="caution">
    <text evidence="2">The sequence shown here is derived from an EMBL/GenBank/DDBJ whole genome shotgun (WGS) entry which is preliminary data.</text>
</comment>
<evidence type="ECO:0000256" key="1">
    <source>
        <dbReference type="SAM" id="MobiDB-lite"/>
    </source>
</evidence>
<dbReference type="Proteomes" id="UP001215712">
    <property type="component" value="Unassembled WGS sequence"/>
</dbReference>
<reference evidence="2" key="2">
    <citation type="submission" date="2023-01" db="EMBL/GenBank/DDBJ databases">
        <authorList>
            <person name="Petersen C."/>
        </authorList>
    </citation>
    <scope>NUCLEOTIDE SEQUENCE</scope>
    <source>
        <strain evidence="2">IBT 17514</strain>
    </source>
</reference>
<feature type="compositionally biased region" description="Polar residues" evidence="1">
    <location>
        <begin position="105"/>
        <end position="114"/>
    </location>
</feature>
<protein>
    <submittedName>
        <fullName evidence="2">Uncharacterized protein</fullName>
    </submittedName>
</protein>
<sequence length="442" mass="48777">MATRASARQAALKAKEAITSFAEGSTSSKDSSGSKRKASTGKTMSPNKQRDIQHEEPKQEDTAGPSVGRFPEDTSRSEQRVHRDSIPGTCAPIDESFPPAHKLGSVSNPPTESNDLPKVKPTPVNPIMENVPGTHIPVDASIKNEQGIDSGVRKSQERERMVSSNIMEKGIIYFFFRPRVNIEDPHSINDIARSFFVLRPTPLGAEFNASQGPMDKDARCRLLMLPKKKFPTSTKERDMAFVEKAGQSVKDLQEKFMASSTYKTATRGERTTEEAQPYAEGVYALMSTQKASHLAYELTIPAELGEIQNNFGLHRRGSWIVQSKNPQYPGPPLGQLPQNPDYPESVLEKFGDLRWVPLNPEFIEYPNAQILMIGQGVDTLGKAATAEGNKAPGEAEPGQEIERLAEENEHRVESLKGDETVFQDLGLHAQNYSSLPTTWTST</sequence>
<feature type="region of interest" description="Disordered" evidence="1">
    <location>
        <begin position="1"/>
        <end position="120"/>
    </location>
</feature>
<accession>A0AAD6MQQ3</accession>
<proteinExistence type="predicted"/>
<keyword evidence="3" id="KW-1185">Reference proteome</keyword>
<gene>
    <name evidence="2" type="ORF">N7493_010974</name>
</gene>